<dbReference type="GO" id="GO:0005634">
    <property type="term" value="C:nucleus"/>
    <property type="evidence" value="ECO:0007669"/>
    <property type="project" value="TreeGrafter"/>
</dbReference>
<name>A0A8T0IC45_CERPU</name>
<dbReference type="PANTHER" id="PTHR11085:SF1">
    <property type="entry name" value="NAD-DEPENDENT PROTEIN DEACETYLASE SIRTUIN-7"/>
    <property type="match status" value="1"/>
</dbReference>
<protein>
    <recommendedName>
        <fullName evidence="2">protein acetyllysine N-acetyltransferase</fullName>
        <ecNumber evidence="2">2.3.1.286</ecNumber>
    </recommendedName>
    <alternativeName>
        <fullName evidence="10">Regulatory protein SIR2 homolog 7</fullName>
    </alternativeName>
    <alternativeName>
        <fullName evidence="9">SIR2-like protein 7</fullName>
    </alternativeName>
</protein>
<dbReference type="InterPro" id="IPR026590">
    <property type="entry name" value="Ssirtuin_cat_dom"/>
</dbReference>
<evidence type="ECO:0000256" key="8">
    <source>
        <dbReference type="ARBA" id="ARBA00038170"/>
    </source>
</evidence>
<keyword evidence="15" id="KW-1185">Reference proteome</keyword>
<dbReference type="FunFam" id="3.40.50.1220:FF:000038">
    <property type="entry name" value="NAD-dependent protein deacetylase sirtuin-6 isoform X2"/>
    <property type="match status" value="1"/>
</dbReference>
<evidence type="ECO:0000256" key="5">
    <source>
        <dbReference type="ARBA" id="ARBA00022723"/>
    </source>
</evidence>
<keyword evidence="5 11" id="KW-0479">Metal-binding</keyword>
<evidence type="ECO:0000256" key="9">
    <source>
        <dbReference type="ARBA" id="ARBA00041832"/>
    </source>
</evidence>
<dbReference type="InterPro" id="IPR050134">
    <property type="entry name" value="NAD-dep_sirtuin_deacylases"/>
</dbReference>
<dbReference type="EMBL" id="CM026424">
    <property type="protein sequence ID" value="KAG0580063.1"/>
    <property type="molecule type" value="Genomic_DNA"/>
</dbReference>
<evidence type="ECO:0000259" key="13">
    <source>
        <dbReference type="PROSITE" id="PS50305"/>
    </source>
</evidence>
<gene>
    <name evidence="14" type="ORF">KC19_4G144400</name>
</gene>
<dbReference type="SUPFAM" id="SSF52467">
    <property type="entry name" value="DHS-like NAD/FAD-binding domain"/>
    <property type="match status" value="1"/>
</dbReference>
<evidence type="ECO:0000256" key="3">
    <source>
        <dbReference type="ARBA" id="ARBA00022553"/>
    </source>
</evidence>
<dbReference type="PROSITE" id="PS50305">
    <property type="entry name" value="SIRTUIN"/>
    <property type="match status" value="1"/>
</dbReference>
<dbReference type="Gene3D" id="3.40.50.1220">
    <property type="entry name" value="TPP-binding domain"/>
    <property type="match status" value="2"/>
</dbReference>
<comment type="cofactor">
    <cofactor evidence="1">
        <name>Zn(2+)</name>
        <dbReference type="ChEBI" id="CHEBI:29105"/>
    </cofactor>
</comment>
<sequence>MRMGENGARRRSSRRGGMGQEVEEEGPALRAKVRELAALVRESKYAVAYTGAGISTAAGIPDFRGPAGVWTLQAKGKTVAEPDFTKLSPTLTHDLLRILLERGHLHHIVTQNIDSLHLRSGVPLENQSELHGNYSLETCPLCDTRYFRSHAVWKGLTTPTTNPTTARRDSSQVSSEGDAKSQRSSRRKVRSIDHKTGRFCVADGCSGELENSVVLFGESLPEKEVNSAWEHTDKADFALVLGSSLKVGPACDMPVQVAKTGGKLVIVNLQHTPFDGRASLVIHARCDEVMRLLAEELDLEVRPSSLEGEKSIHSSLREPRKHGKTVYEDMSCDYDDQKLQEFERSFMVQMSGSAPPS</sequence>
<evidence type="ECO:0000256" key="11">
    <source>
        <dbReference type="PROSITE-ProRule" id="PRU00236"/>
    </source>
</evidence>
<dbReference type="Pfam" id="PF02146">
    <property type="entry name" value="SIR2"/>
    <property type="match status" value="1"/>
</dbReference>
<feature type="binding site" evidence="11">
    <location>
        <position position="139"/>
    </location>
    <ligand>
        <name>Zn(2+)</name>
        <dbReference type="ChEBI" id="CHEBI:29105"/>
    </ligand>
</feature>
<evidence type="ECO:0000256" key="10">
    <source>
        <dbReference type="ARBA" id="ARBA00043038"/>
    </source>
</evidence>
<reference evidence="14" key="1">
    <citation type="submission" date="2020-06" db="EMBL/GenBank/DDBJ databases">
        <title>WGS assembly of Ceratodon purpureus strain R40.</title>
        <authorList>
            <person name="Carey S.B."/>
            <person name="Jenkins J."/>
            <person name="Shu S."/>
            <person name="Lovell J.T."/>
            <person name="Sreedasyam A."/>
            <person name="Maumus F."/>
            <person name="Tiley G.P."/>
            <person name="Fernandez-Pozo N."/>
            <person name="Barry K."/>
            <person name="Chen C."/>
            <person name="Wang M."/>
            <person name="Lipzen A."/>
            <person name="Daum C."/>
            <person name="Saski C.A."/>
            <person name="Payton A.C."/>
            <person name="Mcbreen J.C."/>
            <person name="Conrad R.E."/>
            <person name="Kollar L.M."/>
            <person name="Olsson S."/>
            <person name="Huttunen S."/>
            <person name="Landis J.B."/>
            <person name="Wickett N.J."/>
            <person name="Johnson M.G."/>
            <person name="Rensing S.A."/>
            <person name="Grimwood J."/>
            <person name="Schmutz J."/>
            <person name="Mcdaniel S.F."/>
        </authorList>
    </citation>
    <scope>NUCLEOTIDE SEQUENCE</scope>
    <source>
        <strain evidence="14">R40</strain>
    </source>
</reference>
<dbReference type="InterPro" id="IPR029035">
    <property type="entry name" value="DHS-like_NAD/FAD-binding_dom"/>
</dbReference>
<dbReference type="AlphaFoldDB" id="A0A8T0IC45"/>
<dbReference type="GO" id="GO:0070403">
    <property type="term" value="F:NAD+ binding"/>
    <property type="evidence" value="ECO:0007669"/>
    <property type="project" value="InterPro"/>
</dbReference>
<feature type="binding site" evidence="11">
    <location>
        <position position="142"/>
    </location>
    <ligand>
        <name>Zn(2+)</name>
        <dbReference type="ChEBI" id="CHEBI:29105"/>
    </ligand>
</feature>
<feature type="region of interest" description="Disordered" evidence="12">
    <location>
        <begin position="1"/>
        <end position="27"/>
    </location>
</feature>
<proteinExistence type="inferred from homology"/>
<keyword evidence="6 11" id="KW-0862">Zinc</keyword>
<dbReference type="EC" id="2.3.1.286" evidence="2"/>
<keyword evidence="4" id="KW-0808">Transferase</keyword>
<evidence type="ECO:0000313" key="15">
    <source>
        <dbReference type="Proteomes" id="UP000822688"/>
    </source>
</evidence>
<dbReference type="Proteomes" id="UP000822688">
    <property type="component" value="Chromosome 4"/>
</dbReference>
<dbReference type="PANTHER" id="PTHR11085">
    <property type="entry name" value="NAD-DEPENDENT PROTEIN DEACYLASE SIRTUIN-5, MITOCHONDRIAL-RELATED"/>
    <property type="match status" value="1"/>
</dbReference>
<evidence type="ECO:0000256" key="7">
    <source>
        <dbReference type="ARBA" id="ARBA00023027"/>
    </source>
</evidence>
<feature type="domain" description="Deacetylase sirtuin-type" evidence="13">
    <location>
        <begin position="26"/>
        <end position="300"/>
    </location>
</feature>
<organism evidence="14 15">
    <name type="scientific">Ceratodon purpureus</name>
    <name type="common">Fire moss</name>
    <name type="synonym">Dicranum purpureum</name>
    <dbReference type="NCBI Taxonomy" id="3225"/>
    <lineage>
        <taxon>Eukaryota</taxon>
        <taxon>Viridiplantae</taxon>
        <taxon>Streptophyta</taxon>
        <taxon>Embryophyta</taxon>
        <taxon>Bryophyta</taxon>
        <taxon>Bryophytina</taxon>
        <taxon>Bryopsida</taxon>
        <taxon>Dicranidae</taxon>
        <taxon>Pseudoditrichales</taxon>
        <taxon>Ditrichaceae</taxon>
        <taxon>Ceratodon</taxon>
    </lineage>
</organism>
<accession>A0A8T0IC45</accession>
<dbReference type="GO" id="GO:0017136">
    <property type="term" value="F:histone deacetylase activity, NAD-dependent"/>
    <property type="evidence" value="ECO:0007669"/>
    <property type="project" value="TreeGrafter"/>
</dbReference>
<keyword evidence="3" id="KW-0597">Phosphoprotein</keyword>
<comment type="similarity">
    <text evidence="8">Belongs to the sirtuin family. Class IV subfamily.</text>
</comment>
<evidence type="ECO:0000256" key="2">
    <source>
        <dbReference type="ARBA" id="ARBA00012928"/>
    </source>
</evidence>
<feature type="binding site" evidence="11">
    <location>
        <position position="200"/>
    </location>
    <ligand>
        <name>Zn(2+)</name>
        <dbReference type="ChEBI" id="CHEBI:29105"/>
    </ligand>
</feature>
<evidence type="ECO:0000256" key="12">
    <source>
        <dbReference type="SAM" id="MobiDB-lite"/>
    </source>
</evidence>
<feature type="region of interest" description="Disordered" evidence="12">
    <location>
        <begin position="157"/>
        <end position="190"/>
    </location>
</feature>
<evidence type="ECO:0000256" key="4">
    <source>
        <dbReference type="ARBA" id="ARBA00022679"/>
    </source>
</evidence>
<comment type="caution">
    <text evidence="14">The sequence shown here is derived from an EMBL/GenBank/DDBJ whole genome shotgun (WGS) entry which is preliminary data.</text>
</comment>
<dbReference type="InterPro" id="IPR003000">
    <property type="entry name" value="Sirtuin"/>
</dbReference>
<feature type="active site" description="Proton acceptor" evidence="11">
    <location>
        <position position="131"/>
    </location>
</feature>
<dbReference type="GO" id="GO:0046872">
    <property type="term" value="F:metal ion binding"/>
    <property type="evidence" value="ECO:0007669"/>
    <property type="project" value="UniProtKB-KW"/>
</dbReference>
<evidence type="ECO:0000256" key="1">
    <source>
        <dbReference type="ARBA" id="ARBA00001947"/>
    </source>
</evidence>
<evidence type="ECO:0000256" key="6">
    <source>
        <dbReference type="ARBA" id="ARBA00022833"/>
    </source>
</evidence>
<keyword evidence="7" id="KW-0520">NAD</keyword>
<feature type="binding site" evidence="11">
    <location>
        <position position="205"/>
    </location>
    <ligand>
        <name>Zn(2+)</name>
        <dbReference type="ChEBI" id="CHEBI:29105"/>
    </ligand>
</feature>
<evidence type="ECO:0000313" key="14">
    <source>
        <dbReference type="EMBL" id="KAG0580063.1"/>
    </source>
</evidence>